<comment type="caution">
    <text evidence="1">The sequence shown here is derived from an EMBL/GenBank/DDBJ whole genome shotgun (WGS) entry which is preliminary data.</text>
</comment>
<evidence type="ECO:0000313" key="2">
    <source>
        <dbReference type="Proteomes" id="UP000036367"/>
    </source>
</evidence>
<organism evidence="1 2">
    <name type="scientific">Rhodopirellula islandica</name>
    <dbReference type="NCBI Taxonomy" id="595434"/>
    <lineage>
        <taxon>Bacteria</taxon>
        <taxon>Pseudomonadati</taxon>
        <taxon>Planctomycetota</taxon>
        <taxon>Planctomycetia</taxon>
        <taxon>Pirellulales</taxon>
        <taxon>Pirellulaceae</taxon>
        <taxon>Rhodopirellula</taxon>
    </lineage>
</organism>
<evidence type="ECO:0000313" key="1">
    <source>
        <dbReference type="EMBL" id="KLU01394.1"/>
    </source>
</evidence>
<dbReference type="Proteomes" id="UP000036367">
    <property type="component" value="Unassembled WGS sequence"/>
</dbReference>
<dbReference type="AlphaFoldDB" id="A0A0J1E7G1"/>
<gene>
    <name evidence="1" type="ORF">RISK_006550</name>
</gene>
<reference evidence="1" key="1">
    <citation type="submission" date="2015-05" db="EMBL/GenBank/DDBJ databases">
        <title>Permanent draft genome of Rhodopirellula islandicus K833.</title>
        <authorList>
            <person name="Kizina J."/>
            <person name="Richter M."/>
            <person name="Glockner F.O."/>
            <person name="Harder J."/>
        </authorList>
    </citation>
    <scope>NUCLEOTIDE SEQUENCE [LARGE SCALE GENOMIC DNA]</scope>
    <source>
        <strain evidence="1">K833</strain>
    </source>
</reference>
<sequence length="44" mass="4832">MVFTQGHGFVVGASFGLPRAIAPLSRFGLLRRGHRLFGNVASFW</sequence>
<dbReference type="EMBL" id="LECT01000054">
    <property type="protein sequence ID" value="KLU01394.1"/>
    <property type="molecule type" value="Genomic_DNA"/>
</dbReference>
<accession>A0A0J1E7G1</accession>
<name>A0A0J1E7G1_RHOIS</name>
<keyword evidence="2" id="KW-1185">Reference proteome</keyword>
<dbReference type="PATRIC" id="fig|595434.4.peg.6232"/>
<dbReference type="STRING" id="595434.RISK_006550"/>
<protein>
    <submittedName>
        <fullName evidence="1">Uncharacterized protein</fullName>
    </submittedName>
</protein>
<proteinExistence type="predicted"/>